<evidence type="ECO:0000256" key="2">
    <source>
        <dbReference type="ARBA" id="ARBA00023125"/>
    </source>
</evidence>
<keyword evidence="2" id="KW-0238">DNA-binding</keyword>
<proteinExistence type="predicted"/>
<dbReference type="Pfam" id="PF02365">
    <property type="entry name" value="NAM"/>
    <property type="match status" value="1"/>
</dbReference>
<dbReference type="InterPro" id="IPR036093">
    <property type="entry name" value="NAC_dom_sf"/>
</dbReference>
<comment type="caution">
    <text evidence="6">The sequence shown here is derived from an EMBL/GenBank/DDBJ whole genome shotgun (WGS) entry which is preliminary data.</text>
</comment>
<evidence type="ECO:0000256" key="4">
    <source>
        <dbReference type="ARBA" id="ARBA00023242"/>
    </source>
</evidence>
<name>A0A396IRN8_MEDTR</name>
<dbReference type="Gene3D" id="2.170.150.80">
    <property type="entry name" value="NAC domain"/>
    <property type="match status" value="1"/>
</dbReference>
<keyword evidence="4" id="KW-0539">Nucleus</keyword>
<evidence type="ECO:0000313" key="6">
    <source>
        <dbReference type="EMBL" id="RHN68359.1"/>
    </source>
</evidence>
<keyword evidence="3" id="KW-0804">Transcription</keyword>
<gene>
    <name evidence="6" type="ORF">MtrunA17_Chr3g0113041</name>
</gene>
<organism evidence="6">
    <name type="scientific">Medicago truncatula</name>
    <name type="common">Barrel medic</name>
    <name type="synonym">Medicago tribuloides</name>
    <dbReference type="NCBI Taxonomy" id="3880"/>
    <lineage>
        <taxon>Eukaryota</taxon>
        <taxon>Viridiplantae</taxon>
        <taxon>Streptophyta</taxon>
        <taxon>Embryophyta</taxon>
        <taxon>Tracheophyta</taxon>
        <taxon>Spermatophyta</taxon>
        <taxon>Magnoliopsida</taxon>
        <taxon>eudicotyledons</taxon>
        <taxon>Gunneridae</taxon>
        <taxon>Pentapetalae</taxon>
        <taxon>rosids</taxon>
        <taxon>fabids</taxon>
        <taxon>Fabales</taxon>
        <taxon>Fabaceae</taxon>
        <taxon>Papilionoideae</taxon>
        <taxon>50 kb inversion clade</taxon>
        <taxon>NPAAA clade</taxon>
        <taxon>Hologalegina</taxon>
        <taxon>IRL clade</taxon>
        <taxon>Trifolieae</taxon>
        <taxon>Medicago</taxon>
    </lineage>
</organism>
<dbReference type="PROSITE" id="PS51005">
    <property type="entry name" value="NAC"/>
    <property type="match status" value="1"/>
</dbReference>
<dbReference type="PANTHER" id="PTHR31744:SF227">
    <property type="entry name" value="ANAC079_ANAC080_ATNAC4 PROTEIN"/>
    <property type="match status" value="1"/>
</dbReference>
<sequence>MGSNENVSNQKMENEKVKFSVCFRFYPTDEELINHYLVKKVDDNSFCAIAIAEVDMNKCEPWDLPGEFIVFYK</sequence>
<dbReference type="AlphaFoldDB" id="A0A396IRN8"/>
<dbReference type="Proteomes" id="UP000265566">
    <property type="component" value="Chromosome 3"/>
</dbReference>
<evidence type="ECO:0000256" key="3">
    <source>
        <dbReference type="ARBA" id="ARBA00023163"/>
    </source>
</evidence>
<dbReference type="InterPro" id="IPR003441">
    <property type="entry name" value="NAC-dom"/>
</dbReference>
<accession>A0A396IRN8</accession>
<reference evidence="6" key="1">
    <citation type="journal article" date="2018" name="Nat. Plants">
        <title>Whole-genome landscape of Medicago truncatula symbiotic genes.</title>
        <authorList>
            <person name="Pecrix Y."/>
            <person name="Gamas P."/>
            <person name="Carrere S."/>
        </authorList>
    </citation>
    <scope>NUCLEOTIDE SEQUENCE</scope>
    <source>
        <tissue evidence="6">Leaves</tissue>
    </source>
</reference>
<keyword evidence="1" id="KW-0805">Transcription regulation</keyword>
<dbReference type="SUPFAM" id="SSF101941">
    <property type="entry name" value="NAC domain"/>
    <property type="match status" value="1"/>
</dbReference>
<dbReference type="GO" id="GO:0003677">
    <property type="term" value="F:DNA binding"/>
    <property type="evidence" value="ECO:0007669"/>
    <property type="project" value="UniProtKB-KW"/>
</dbReference>
<protein>
    <submittedName>
        <fullName evidence="6">Putative transcription factor NAM family</fullName>
    </submittedName>
</protein>
<evidence type="ECO:0000259" key="5">
    <source>
        <dbReference type="PROSITE" id="PS51005"/>
    </source>
</evidence>
<evidence type="ECO:0000256" key="1">
    <source>
        <dbReference type="ARBA" id="ARBA00023015"/>
    </source>
</evidence>
<feature type="domain" description="NAC" evidence="5">
    <location>
        <begin position="19"/>
        <end position="73"/>
    </location>
</feature>
<dbReference type="Gramene" id="rna16700">
    <property type="protein sequence ID" value="RHN68359.1"/>
    <property type="gene ID" value="gene16700"/>
</dbReference>
<dbReference type="GO" id="GO:0006355">
    <property type="term" value="P:regulation of DNA-templated transcription"/>
    <property type="evidence" value="ECO:0007669"/>
    <property type="project" value="InterPro"/>
</dbReference>
<dbReference type="EMBL" id="PSQE01000003">
    <property type="protein sequence ID" value="RHN68359.1"/>
    <property type="molecule type" value="Genomic_DNA"/>
</dbReference>
<dbReference type="PANTHER" id="PTHR31744">
    <property type="entry name" value="PROTEIN CUP-SHAPED COTYLEDON 2-RELATED"/>
    <property type="match status" value="1"/>
</dbReference>